<dbReference type="GeneID" id="6008690"/>
<feature type="region of interest" description="Disordered" evidence="7">
    <location>
        <begin position="268"/>
        <end position="332"/>
    </location>
</feature>
<evidence type="ECO:0000256" key="7">
    <source>
        <dbReference type="SAM" id="MobiDB-lite"/>
    </source>
</evidence>
<feature type="compositionally biased region" description="Polar residues" evidence="7">
    <location>
        <begin position="523"/>
        <end position="546"/>
    </location>
</feature>
<dbReference type="VEuPathDB" id="FungiDB:CC1G_02468"/>
<dbReference type="GO" id="GO:0046983">
    <property type="term" value="F:protein dimerization activity"/>
    <property type="evidence" value="ECO:0007669"/>
    <property type="project" value="InterPro"/>
</dbReference>
<dbReference type="AlphaFoldDB" id="A8NBK8"/>
<evidence type="ECO:0000256" key="5">
    <source>
        <dbReference type="ARBA" id="ARBA00023242"/>
    </source>
</evidence>
<keyword evidence="2" id="KW-0805">Transcription regulation</keyword>
<name>A8NBK8_COPC7</name>
<feature type="coiled-coil region" evidence="6">
    <location>
        <begin position="688"/>
        <end position="715"/>
    </location>
</feature>
<evidence type="ECO:0000256" key="3">
    <source>
        <dbReference type="ARBA" id="ARBA00023125"/>
    </source>
</evidence>
<dbReference type="OMA" id="PWLGAYN"/>
<dbReference type="InParanoid" id="A8NBK8"/>
<evidence type="ECO:0000256" key="6">
    <source>
        <dbReference type="SAM" id="Coils"/>
    </source>
</evidence>
<evidence type="ECO:0000256" key="4">
    <source>
        <dbReference type="ARBA" id="ARBA00023163"/>
    </source>
</evidence>
<feature type="region of interest" description="Disordered" evidence="7">
    <location>
        <begin position="758"/>
        <end position="778"/>
    </location>
</feature>
<dbReference type="GO" id="GO:0000978">
    <property type="term" value="F:RNA polymerase II cis-regulatory region sequence-specific DNA binding"/>
    <property type="evidence" value="ECO:0007669"/>
    <property type="project" value="TreeGrafter"/>
</dbReference>
<dbReference type="InterPro" id="IPR036638">
    <property type="entry name" value="HLH_DNA-bd_sf"/>
</dbReference>
<comment type="caution">
    <text evidence="9">The sequence shown here is derived from an EMBL/GenBank/DDBJ whole genome shotgun (WGS) entry which is preliminary data.</text>
</comment>
<sequence length="778" mass="82737">MSVPGQTAGLSSGHHRTGNPHPELGQQPPHDSSSSNSQSSRNNNGSLAINMNHLGSHHGGSNPNGTSSAATSPMFPPSSPMQPSSPNTQLTMQLLGNLMQMQGLDGGFALPSSAVPINSNSSGASDSGSNTYGIMSPFDMQQQQQQQQQSSTNNPNPSSQNMLSSPTTFMGAGQNLPQSILEQQIKLQQLQQLQQLQNQIFQQQMALISSSPILSKTAPLDVNQQFQSNSSDQSQNGNYLPTPGPSTELRPQQQSMEFVSPMILNNSYMESESPNNTHNPNQRQQHSHSQSHTPSPMITSTYHPHDDAFSQPLPPPMAPQASMDYSQSHSNLHRGIASAPEHLAFDIRSGREFDLDVSPLTSPWLGAYGATPSNMRMSSHRMDTRGMGTNERASNGNKRAASPHNDEYSSRKKHSPAIGPTLANAGMLPPPSGSSSRRQSAHRTSKSTTSTPLLRGSRNRSKSGISGAPPTMTPLTAAYDSTPNAGGDAGMGQHQHTFSVSGTPHGGSGSLGGMPEDSPSPVDLSQINPSPPNTDTNQSMASSDMGGSSIDIFAPAPGTRLTPVTPASIMNLGRLAGDPNPKPAPDANFPPGQKKTSHKAAEQKRRDSLKTTFDDLRKLLPPIAFEDTIEEEGGGGSATGRSKDKVLPVRGPLLPGALPPRGPPKAGGDGPNKGVSKLQLLICGNQYIRTLKGRVDRRDEEIVKLRREVLRLRSKVGVLEGRLKEGGGAGMELDLGDMDEPPEDLDLERDLDEIEGMSVRIERVPGGAAGDEEEDEDA</sequence>
<feature type="compositionally biased region" description="Polar residues" evidence="7">
    <location>
        <begin position="1"/>
        <end position="10"/>
    </location>
</feature>
<feature type="region of interest" description="Disordered" evidence="7">
    <location>
        <begin position="227"/>
        <end position="251"/>
    </location>
</feature>
<dbReference type="OrthoDB" id="5344169at2759"/>
<reference evidence="9 10" key="1">
    <citation type="journal article" date="2010" name="Proc. Natl. Acad. Sci. U.S.A.">
        <title>Insights into evolution of multicellular fungi from the assembled chromosomes of the mushroom Coprinopsis cinerea (Coprinus cinereus).</title>
        <authorList>
            <person name="Stajich J.E."/>
            <person name="Wilke S.K."/>
            <person name="Ahren D."/>
            <person name="Au C.H."/>
            <person name="Birren B.W."/>
            <person name="Borodovsky M."/>
            <person name="Burns C."/>
            <person name="Canback B."/>
            <person name="Casselton L.A."/>
            <person name="Cheng C.K."/>
            <person name="Deng J."/>
            <person name="Dietrich F.S."/>
            <person name="Fargo D.C."/>
            <person name="Farman M.L."/>
            <person name="Gathman A.C."/>
            <person name="Goldberg J."/>
            <person name="Guigo R."/>
            <person name="Hoegger P.J."/>
            <person name="Hooker J.B."/>
            <person name="Huggins A."/>
            <person name="James T.Y."/>
            <person name="Kamada T."/>
            <person name="Kilaru S."/>
            <person name="Kodira C."/>
            <person name="Kues U."/>
            <person name="Kupfer D."/>
            <person name="Kwan H.S."/>
            <person name="Lomsadze A."/>
            <person name="Li W."/>
            <person name="Lilly W.W."/>
            <person name="Ma L.J."/>
            <person name="Mackey A.J."/>
            <person name="Manning G."/>
            <person name="Martin F."/>
            <person name="Muraguchi H."/>
            <person name="Natvig D.O."/>
            <person name="Palmerini H."/>
            <person name="Ramesh M.A."/>
            <person name="Rehmeyer C.J."/>
            <person name="Roe B.A."/>
            <person name="Shenoy N."/>
            <person name="Stanke M."/>
            <person name="Ter-Hovhannisyan V."/>
            <person name="Tunlid A."/>
            <person name="Velagapudi R."/>
            <person name="Vision T.J."/>
            <person name="Zeng Q."/>
            <person name="Zolan M.E."/>
            <person name="Pukkila P.J."/>
        </authorList>
    </citation>
    <scope>NUCLEOTIDE SEQUENCE [LARGE SCALE GENOMIC DNA]</scope>
    <source>
        <strain evidence="10">Okayama-7 / 130 / ATCC MYA-4618 / FGSC 9003</strain>
    </source>
</reference>
<dbReference type="Gene3D" id="4.10.280.10">
    <property type="entry name" value="Helix-loop-helix DNA-binding domain"/>
    <property type="match status" value="1"/>
</dbReference>
<feature type="region of interest" description="Disordered" evidence="7">
    <location>
        <begin position="571"/>
        <end position="610"/>
    </location>
</feature>
<protein>
    <recommendedName>
        <fullName evidence="8">BHLH domain-containing protein</fullName>
    </recommendedName>
</protein>
<keyword evidence="3" id="KW-0238">DNA-binding</keyword>
<keyword evidence="5" id="KW-0539">Nucleus</keyword>
<feature type="compositionally biased region" description="Low complexity" evidence="7">
    <location>
        <begin position="141"/>
        <end position="161"/>
    </location>
</feature>
<dbReference type="GO" id="GO:0000981">
    <property type="term" value="F:DNA-binding transcription factor activity, RNA polymerase II-specific"/>
    <property type="evidence" value="ECO:0007669"/>
    <property type="project" value="TreeGrafter"/>
</dbReference>
<feature type="compositionally biased region" description="Basic and acidic residues" evidence="7">
    <location>
        <begin position="599"/>
        <end position="610"/>
    </location>
</feature>
<dbReference type="InterPro" id="IPR011598">
    <property type="entry name" value="bHLH_dom"/>
</dbReference>
<dbReference type="STRING" id="240176.A8NBK8"/>
<evidence type="ECO:0000256" key="1">
    <source>
        <dbReference type="ARBA" id="ARBA00004123"/>
    </source>
</evidence>
<dbReference type="Pfam" id="PF00010">
    <property type="entry name" value="HLH"/>
    <property type="match status" value="1"/>
</dbReference>
<feature type="compositionally biased region" description="Low complexity" evidence="7">
    <location>
        <begin position="32"/>
        <end position="46"/>
    </location>
</feature>
<dbReference type="SMART" id="SM00353">
    <property type="entry name" value="HLH"/>
    <property type="match status" value="1"/>
</dbReference>
<dbReference type="eggNOG" id="ENOG502S7T4">
    <property type="taxonomic scope" value="Eukaryota"/>
</dbReference>
<feature type="region of interest" description="Disordered" evidence="7">
    <location>
        <begin position="140"/>
        <end position="173"/>
    </location>
</feature>
<evidence type="ECO:0000259" key="8">
    <source>
        <dbReference type="PROSITE" id="PS50888"/>
    </source>
</evidence>
<dbReference type="InterPro" id="IPR052207">
    <property type="entry name" value="Max-like/E-box_TFs"/>
</dbReference>
<dbReference type="PROSITE" id="PS50888">
    <property type="entry name" value="BHLH"/>
    <property type="match status" value="1"/>
</dbReference>
<evidence type="ECO:0000313" key="10">
    <source>
        <dbReference type="Proteomes" id="UP000001861"/>
    </source>
</evidence>
<feature type="compositionally biased region" description="Polar residues" evidence="7">
    <location>
        <begin position="293"/>
        <end position="302"/>
    </location>
</feature>
<feature type="domain" description="BHLH" evidence="8">
    <location>
        <begin position="593"/>
        <end position="691"/>
    </location>
</feature>
<dbReference type="HOGENOM" id="CLU_020171_0_0_1"/>
<gene>
    <name evidence="9" type="ORF">CC1G_02468</name>
</gene>
<accession>A8NBK8</accession>
<dbReference type="EMBL" id="AACS02000009">
    <property type="protein sequence ID" value="EAU89579.2"/>
    <property type="molecule type" value="Genomic_DNA"/>
</dbReference>
<feature type="compositionally biased region" description="Low complexity" evidence="7">
    <location>
        <begin position="227"/>
        <end position="238"/>
    </location>
</feature>
<keyword evidence="6" id="KW-0175">Coiled coil</keyword>
<feature type="compositionally biased region" description="Polar residues" evidence="7">
    <location>
        <begin position="268"/>
        <end position="283"/>
    </location>
</feature>
<evidence type="ECO:0000256" key="2">
    <source>
        <dbReference type="ARBA" id="ARBA00023015"/>
    </source>
</evidence>
<dbReference type="PANTHER" id="PTHR15741">
    <property type="entry name" value="BASIC HELIX-LOOP-HELIX ZIP TRANSCRIPTION FACTOR"/>
    <property type="match status" value="1"/>
</dbReference>
<dbReference type="RefSeq" id="XP_001832206.2">
    <property type="nucleotide sequence ID" value="XM_001832154.2"/>
</dbReference>
<dbReference type="PANTHER" id="PTHR15741:SF38">
    <property type="entry name" value="BHLH DOMAIN-CONTAINING PROTEIN"/>
    <property type="match status" value="1"/>
</dbReference>
<dbReference type="KEGG" id="cci:CC1G_02468"/>
<proteinExistence type="predicted"/>
<feature type="region of interest" description="Disordered" evidence="7">
    <location>
        <begin position="375"/>
        <end position="559"/>
    </location>
</feature>
<dbReference type="GO" id="GO:0005634">
    <property type="term" value="C:nucleus"/>
    <property type="evidence" value="ECO:0007669"/>
    <property type="project" value="UniProtKB-SubCell"/>
</dbReference>
<organism evidence="9 10">
    <name type="scientific">Coprinopsis cinerea (strain Okayama-7 / 130 / ATCC MYA-4618 / FGSC 9003)</name>
    <name type="common">Inky cap fungus</name>
    <name type="synonym">Hormographiella aspergillata</name>
    <dbReference type="NCBI Taxonomy" id="240176"/>
    <lineage>
        <taxon>Eukaryota</taxon>
        <taxon>Fungi</taxon>
        <taxon>Dikarya</taxon>
        <taxon>Basidiomycota</taxon>
        <taxon>Agaricomycotina</taxon>
        <taxon>Agaricomycetes</taxon>
        <taxon>Agaricomycetidae</taxon>
        <taxon>Agaricales</taxon>
        <taxon>Agaricineae</taxon>
        <taxon>Psathyrellaceae</taxon>
        <taxon>Coprinopsis</taxon>
    </lineage>
</organism>
<comment type="subcellular location">
    <subcellularLocation>
        <location evidence="1">Nucleus</location>
    </subcellularLocation>
</comment>
<evidence type="ECO:0000313" key="9">
    <source>
        <dbReference type="EMBL" id="EAU89579.2"/>
    </source>
</evidence>
<keyword evidence="4" id="KW-0804">Transcription</keyword>
<dbReference type="SUPFAM" id="SSF47459">
    <property type="entry name" value="HLH, helix-loop-helix DNA-binding domain"/>
    <property type="match status" value="1"/>
</dbReference>
<dbReference type="Proteomes" id="UP000001861">
    <property type="component" value="Unassembled WGS sequence"/>
</dbReference>
<feature type="region of interest" description="Disordered" evidence="7">
    <location>
        <begin position="1"/>
        <end position="89"/>
    </location>
</feature>
<feature type="region of interest" description="Disordered" evidence="7">
    <location>
        <begin position="629"/>
        <end position="671"/>
    </location>
</feature>
<keyword evidence="10" id="KW-1185">Reference proteome</keyword>